<dbReference type="Pfam" id="PF00293">
    <property type="entry name" value="NUDIX"/>
    <property type="match status" value="1"/>
</dbReference>
<evidence type="ECO:0000313" key="10">
    <source>
        <dbReference type="EMBL" id="CAG8583911.1"/>
    </source>
</evidence>
<dbReference type="SUPFAM" id="SSF52540">
    <property type="entry name" value="P-loop containing nucleoside triphosphate hydrolases"/>
    <property type="match status" value="1"/>
</dbReference>
<keyword evidence="4" id="KW-0545">Nucleotide biosynthesis</keyword>
<dbReference type="Gene3D" id="3.40.50.300">
    <property type="entry name" value="P-loop containing nucleotide triphosphate hydrolases"/>
    <property type="match status" value="2"/>
</dbReference>
<evidence type="ECO:0000256" key="1">
    <source>
        <dbReference type="ARBA" id="ARBA00009776"/>
    </source>
</evidence>
<evidence type="ECO:0000259" key="8">
    <source>
        <dbReference type="Pfam" id="PF00293"/>
    </source>
</evidence>
<dbReference type="EMBL" id="CAJVPL010001705">
    <property type="protein sequence ID" value="CAG8583911.1"/>
    <property type="molecule type" value="Genomic_DNA"/>
</dbReference>
<reference evidence="10" key="1">
    <citation type="submission" date="2021-06" db="EMBL/GenBank/DDBJ databases">
        <authorList>
            <person name="Kallberg Y."/>
            <person name="Tangrot J."/>
            <person name="Rosling A."/>
        </authorList>
    </citation>
    <scope>NUCLEOTIDE SEQUENCE</scope>
    <source>
        <strain evidence="10">MT106</strain>
    </source>
</reference>
<protein>
    <recommendedName>
        <fullName evidence="2">dTMP kinase</fullName>
        <ecNumber evidence="2">2.7.4.9</ecNumber>
    </recommendedName>
</protein>
<keyword evidence="5" id="KW-0547">Nucleotide-binding</keyword>
<dbReference type="Gene3D" id="3.90.79.10">
    <property type="entry name" value="Nucleoside Triphosphate Pyrophosphohydrolase"/>
    <property type="match status" value="1"/>
</dbReference>
<keyword evidence="3" id="KW-0808">Transferase</keyword>
<organism evidence="10 11">
    <name type="scientific">Ambispora gerdemannii</name>
    <dbReference type="NCBI Taxonomy" id="144530"/>
    <lineage>
        <taxon>Eukaryota</taxon>
        <taxon>Fungi</taxon>
        <taxon>Fungi incertae sedis</taxon>
        <taxon>Mucoromycota</taxon>
        <taxon>Glomeromycotina</taxon>
        <taxon>Glomeromycetes</taxon>
        <taxon>Archaeosporales</taxon>
        <taxon>Ambisporaceae</taxon>
        <taxon>Ambispora</taxon>
    </lineage>
</organism>
<evidence type="ECO:0000259" key="9">
    <source>
        <dbReference type="Pfam" id="PF02223"/>
    </source>
</evidence>
<dbReference type="PANTHER" id="PTHR10344:SF4">
    <property type="entry name" value="UMP-CMP KINASE 2, MITOCHONDRIAL"/>
    <property type="match status" value="1"/>
</dbReference>
<dbReference type="InterPro" id="IPR015797">
    <property type="entry name" value="NUDIX_hydrolase-like_dom_sf"/>
</dbReference>
<dbReference type="PANTHER" id="PTHR10344">
    <property type="entry name" value="THYMIDYLATE KINASE"/>
    <property type="match status" value="1"/>
</dbReference>
<evidence type="ECO:0000256" key="4">
    <source>
        <dbReference type="ARBA" id="ARBA00022727"/>
    </source>
</evidence>
<dbReference type="EC" id="2.7.4.9" evidence="2"/>
<dbReference type="CDD" id="cd01672">
    <property type="entry name" value="TMPK"/>
    <property type="match status" value="1"/>
</dbReference>
<name>A0A9N9G830_9GLOM</name>
<gene>
    <name evidence="10" type="ORF">AGERDE_LOCUS8263</name>
</gene>
<dbReference type="GO" id="GO:0005737">
    <property type="term" value="C:cytoplasm"/>
    <property type="evidence" value="ECO:0007669"/>
    <property type="project" value="TreeGrafter"/>
</dbReference>
<dbReference type="GO" id="GO:0005524">
    <property type="term" value="F:ATP binding"/>
    <property type="evidence" value="ECO:0007669"/>
    <property type="project" value="UniProtKB-KW"/>
</dbReference>
<dbReference type="SUPFAM" id="SSF55811">
    <property type="entry name" value="Nudix"/>
    <property type="match status" value="1"/>
</dbReference>
<feature type="domain" description="Nudix hydrolase" evidence="8">
    <location>
        <begin position="146"/>
        <end position="174"/>
    </location>
</feature>
<evidence type="ECO:0000256" key="5">
    <source>
        <dbReference type="ARBA" id="ARBA00022741"/>
    </source>
</evidence>
<keyword evidence="6" id="KW-0418">Kinase</keyword>
<evidence type="ECO:0000256" key="3">
    <source>
        <dbReference type="ARBA" id="ARBA00022679"/>
    </source>
</evidence>
<accession>A0A9N9G830</accession>
<keyword evidence="11" id="KW-1185">Reference proteome</keyword>
<dbReference type="GO" id="GO:0006227">
    <property type="term" value="P:dUDP biosynthetic process"/>
    <property type="evidence" value="ECO:0007669"/>
    <property type="project" value="TreeGrafter"/>
</dbReference>
<dbReference type="InterPro" id="IPR039430">
    <property type="entry name" value="Thymidylate_kin-like_dom"/>
</dbReference>
<dbReference type="GO" id="GO:0006235">
    <property type="term" value="P:dTTP biosynthetic process"/>
    <property type="evidence" value="ECO:0007669"/>
    <property type="project" value="TreeGrafter"/>
</dbReference>
<dbReference type="Proteomes" id="UP000789831">
    <property type="component" value="Unassembled WGS sequence"/>
</dbReference>
<feature type="domain" description="Thymidylate kinase-like" evidence="9">
    <location>
        <begin position="31"/>
        <end position="110"/>
    </location>
</feature>
<dbReference type="GO" id="GO:0004798">
    <property type="term" value="F:dTMP kinase activity"/>
    <property type="evidence" value="ECO:0007669"/>
    <property type="project" value="UniProtKB-EC"/>
</dbReference>
<dbReference type="AlphaFoldDB" id="A0A9N9G830"/>
<evidence type="ECO:0000313" key="11">
    <source>
        <dbReference type="Proteomes" id="UP000789831"/>
    </source>
</evidence>
<dbReference type="OrthoDB" id="2428199at2759"/>
<keyword evidence="7" id="KW-0067">ATP-binding</keyword>
<dbReference type="Pfam" id="PF02223">
    <property type="entry name" value="Thymidylate_kin"/>
    <property type="match status" value="1"/>
</dbReference>
<dbReference type="PROSITE" id="PS01331">
    <property type="entry name" value="THYMIDYLATE_KINASE"/>
    <property type="match status" value="1"/>
</dbReference>
<comment type="caution">
    <text evidence="10">The sequence shown here is derived from an EMBL/GenBank/DDBJ whole genome shotgun (WGS) entry which is preliminary data.</text>
</comment>
<comment type="similarity">
    <text evidence="1">Belongs to the thymidylate kinase family.</text>
</comment>
<sequence>MSLLITLEGIDGSGKTTLINNLQKIDELNLITHTKKIIEPNLQEGKLVIIDRYIDSTFVYQGLEGEIGINNIQEIAKRTIGLSLPDITFILDIDPLQAQARLKKRKLETERIYIINAERNETEILAEVQTIIKKCLPEKDKGNNLPKKGETPETAAKRELFEETNLVVKNLEKVVAENFFYANLPKDSQH</sequence>
<dbReference type="InterPro" id="IPR027417">
    <property type="entry name" value="P-loop_NTPase"/>
</dbReference>
<dbReference type="InterPro" id="IPR018095">
    <property type="entry name" value="Thymidylate_kin_CS"/>
</dbReference>
<evidence type="ECO:0000256" key="6">
    <source>
        <dbReference type="ARBA" id="ARBA00022777"/>
    </source>
</evidence>
<dbReference type="GO" id="GO:0006233">
    <property type="term" value="P:dTDP biosynthetic process"/>
    <property type="evidence" value="ECO:0007669"/>
    <property type="project" value="InterPro"/>
</dbReference>
<proteinExistence type="inferred from homology"/>
<evidence type="ECO:0000256" key="7">
    <source>
        <dbReference type="ARBA" id="ARBA00022840"/>
    </source>
</evidence>
<evidence type="ECO:0000256" key="2">
    <source>
        <dbReference type="ARBA" id="ARBA00012980"/>
    </source>
</evidence>
<dbReference type="InterPro" id="IPR000086">
    <property type="entry name" value="NUDIX_hydrolase_dom"/>
</dbReference>